<dbReference type="RefSeq" id="XP_058342770.1">
    <property type="nucleotide sequence ID" value="XM_058486413.1"/>
</dbReference>
<dbReference type="EMBL" id="JARTCD010000028">
    <property type="protein sequence ID" value="KAJ8657857.1"/>
    <property type="molecule type" value="Genomic_DNA"/>
</dbReference>
<comment type="caution">
    <text evidence="1">The sequence shown here is derived from an EMBL/GenBank/DDBJ whole genome shotgun (WGS) entry which is preliminary data.</text>
</comment>
<gene>
    <name evidence="1" type="ORF">O0I10_006385</name>
</gene>
<dbReference type="Proteomes" id="UP001234581">
    <property type="component" value="Unassembled WGS sequence"/>
</dbReference>
<reference evidence="1 2" key="1">
    <citation type="submission" date="2023-03" db="EMBL/GenBank/DDBJ databases">
        <title>Genome sequence of Lichtheimia ornata CBS 291.66.</title>
        <authorList>
            <person name="Mohabir J.T."/>
            <person name="Shea T.P."/>
            <person name="Kurbessoian T."/>
            <person name="Berby B."/>
            <person name="Fontaine J."/>
            <person name="Livny J."/>
            <person name="Gnirke A."/>
            <person name="Stajich J.E."/>
            <person name="Cuomo C.A."/>
        </authorList>
    </citation>
    <scope>NUCLEOTIDE SEQUENCE [LARGE SCALE GENOMIC DNA]</scope>
    <source>
        <strain evidence="1">CBS 291.66</strain>
    </source>
</reference>
<accession>A0AAD7V491</accession>
<protein>
    <submittedName>
        <fullName evidence="1">Uncharacterized protein</fullName>
    </submittedName>
</protein>
<sequence length="78" mass="9322">MHMQSWYHYKKLARNFWRRLAIAGCNAGAPLQVPEDEFGRYLASLLRHQIIGMLEEPCMVQGDINRIWPVWLLQIRQR</sequence>
<name>A0AAD7V491_9FUNG</name>
<evidence type="ECO:0000313" key="1">
    <source>
        <dbReference type="EMBL" id="KAJ8657857.1"/>
    </source>
</evidence>
<proteinExistence type="predicted"/>
<dbReference type="GeneID" id="83213796"/>
<organism evidence="1 2">
    <name type="scientific">Lichtheimia ornata</name>
    <dbReference type="NCBI Taxonomy" id="688661"/>
    <lineage>
        <taxon>Eukaryota</taxon>
        <taxon>Fungi</taxon>
        <taxon>Fungi incertae sedis</taxon>
        <taxon>Mucoromycota</taxon>
        <taxon>Mucoromycotina</taxon>
        <taxon>Mucoromycetes</taxon>
        <taxon>Mucorales</taxon>
        <taxon>Lichtheimiaceae</taxon>
        <taxon>Lichtheimia</taxon>
    </lineage>
</organism>
<evidence type="ECO:0000313" key="2">
    <source>
        <dbReference type="Proteomes" id="UP001234581"/>
    </source>
</evidence>
<dbReference type="AlphaFoldDB" id="A0AAD7V491"/>
<keyword evidence="2" id="KW-1185">Reference proteome</keyword>